<evidence type="ECO:0000313" key="1">
    <source>
        <dbReference type="EMBL" id="TFY70843.1"/>
    </source>
</evidence>
<comment type="caution">
    <text evidence="1">The sequence shown here is derived from an EMBL/GenBank/DDBJ whole genome shotgun (WGS) entry which is preliminary data.</text>
</comment>
<name>A0A4Y9ZAH2_9AGAM</name>
<accession>A0A4Y9ZAH2</accession>
<evidence type="ECO:0000313" key="2">
    <source>
        <dbReference type="Proteomes" id="UP000298327"/>
    </source>
</evidence>
<dbReference type="Proteomes" id="UP000298327">
    <property type="component" value="Unassembled WGS sequence"/>
</dbReference>
<dbReference type="Gene3D" id="1.20.1280.50">
    <property type="match status" value="1"/>
</dbReference>
<organism evidence="1 2">
    <name type="scientific">Dentipellis fragilis</name>
    <dbReference type="NCBI Taxonomy" id="205917"/>
    <lineage>
        <taxon>Eukaryota</taxon>
        <taxon>Fungi</taxon>
        <taxon>Dikarya</taxon>
        <taxon>Basidiomycota</taxon>
        <taxon>Agaricomycotina</taxon>
        <taxon>Agaricomycetes</taxon>
        <taxon>Russulales</taxon>
        <taxon>Hericiaceae</taxon>
        <taxon>Dentipellis</taxon>
    </lineage>
</organism>
<dbReference type="AlphaFoldDB" id="A0A4Y9ZAH2"/>
<protein>
    <submittedName>
        <fullName evidence="1">Uncharacterized protein</fullName>
    </submittedName>
</protein>
<sequence length="1254" mass="139845">MQLSPRPPTSFKTFPVELLRMIFAYIAAPDLEDPEWYCILTDSGEEGLNVEGTLPRSRRHYRRPPPNPKEYPHWIDITYVCRSWRTIAESYPDLWTCLDFYNPRWIARFLRLSQGRRLSVFFNLGYHNIEHGPKQLELLVPHYHRIQHLCVMARKTSCWPDSPLINGYDWDAFSVLETFNFIPCLGPYDTVASFNNILPIQSPSLRILRVYDPQLRLTSPESLVAFPNLTHLIIHHWNEFGGRAHQRPNVHNILALLERLPTLEVLVLSEDDPCMDGSRPLAPPSQIIHLPCLRRMTICWSDAPILLQCLSWPSSAYMRIHCGIMGEENTNLGHVIIPNEFVSQLTSNIPIDTDTPIRSLVCHSTQHVFAYVGSPSPLPDDRPAQFILKFIGVFFTNDAALVAGRRLPLSDVLSVKISAESLRHAEAGWLGFLRRMPHLQHLIIQENVEYKSYANCEGIICFRGDWNVAPCLSIPGLQSLTLKNPQVPREFWTELEDVLGARRAAGGKLLVVRVEDALPGKMAGDPAFDRLKEAGLHAAVTYVFGDSRYCRAYGSRLLVLHPALGIEKAVCMYRVQWLCSNYLCFVINLGSCDIFLDRTALTVNLASEYTLVTALQFFYSASGDSKWPLRRLSSSSKPVPLHATSVAISKGLEMAICEDADHVQTAKASGSHRASLLLGDFPPELLQMIFKVLAGPEWYNDIISERGYDRRNDLPLLRSGLKSCPEWVSVTHVCRSWRSIAIRYPDLWTSLDFLNPRWTELFLQLSAQMPLYLVYDVTKDWNTRTSGPDGGRKQALSPHLHRVRHLCVVARKDSSWANFPKIDGWGGPACPGLQTINFVAIFGSAAALTLPNNLTPGQMSGLRVLRISTHQLRARFGAPAAFPNLTHLVVRGWVREVRRPPPHATFYQGIYALLEKTPRLEVLVLEDDASTMKDVIPKTRPSEADIIRLPHLHTLVLSWSDAPVLLQRLAYPPSAALHILGVVQSASSGSGGPEVAIASAFVAHLASYLHDDPGARMPVRFLRCETTHRLTIAAVPGDGDAPPRFSLDLLGLRFPEDVGGAAAECLRLADILTAEFAAESFKHAECGWAGVLRCLPRLRHLVVRQNRDGAADDVPNDSFDAEADDDTEVEVGAEAMAMAKADEGRGQTVKFTSLAVLKVLGRSASRGAWDAPPCVPGLRTLTLRNPRISRRFWIRLEKILSARWMAGGGTVVVRLEDVLACKIDDSRALERLMEAGLVSISYREGAASASAGEA</sequence>
<dbReference type="PANTHER" id="PTHR16134">
    <property type="entry name" value="F-BOX/TPR REPEAT PROTEIN POF3"/>
    <property type="match status" value="1"/>
</dbReference>
<gene>
    <name evidence="1" type="ORF">EVG20_g2180</name>
</gene>
<proteinExistence type="predicted"/>
<dbReference type="PANTHER" id="PTHR16134:SF119">
    <property type="entry name" value="AT02038P-RELATED"/>
    <property type="match status" value="1"/>
</dbReference>
<dbReference type="EMBL" id="SEOQ01000080">
    <property type="protein sequence ID" value="TFY70843.1"/>
    <property type="molecule type" value="Genomic_DNA"/>
</dbReference>
<keyword evidence="2" id="KW-1185">Reference proteome</keyword>
<dbReference type="OrthoDB" id="2856616at2759"/>
<reference evidence="1 2" key="1">
    <citation type="submission" date="2019-02" db="EMBL/GenBank/DDBJ databases">
        <title>Genome sequencing of the rare red list fungi Dentipellis fragilis.</title>
        <authorList>
            <person name="Buettner E."/>
            <person name="Kellner H."/>
        </authorList>
    </citation>
    <scope>NUCLEOTIDE SEQUENCE [LARGE SCALE GENOMIC DNA]</scope>
    <source>
        <strain evidence="1 2">DSM 105465</strain>
    </source>
</reference>